<accession>A0AAV8VIS8</accession>
<gene>
    <name evidence="1" type="ORF">NQ315_003617</name>
</gene>
<name>A0AAV8VIS8_9CUCU</name>
<organism evidence="1 2">
    <name type="scientific">Exocentrus adspersus</name>
    <dbReference type="NCBI Taxonomy" id="1586481"/>
    <lineage>
        <taxon>Eukaryota</taxon>
        <taxon>Metazoa</taxon>
        <taxon>Ecdysozoa</taxon>
        <taxon>Arthropoda</taxon>
        <taxon>Hexapoda</taxon>
        <taxon>Insecta</taxon>
        <taxon>Pterygota</taxon>
        <taxon>Neoptera</taxon>
        <taxon>Endopterygota</taxon>
        <taxon>Coleoptera</taxon>
        <taxon>Polyphaga</taxon>
        <taxon>Cucujiformia</taxon>
        <taxon>Chrysomeloidea</taxon>
        <taxon>Cerambycidae</taxon>
        <taxon>Lamiinae</taxon>
        <taxon>Acanthocinini</taxon>
        <taxon>Exocentrus</taxon>
    </lineage>
</organism>
<keyword evidence="2" id="KW-1185">Reference proteome</keyword>
<evidence type="ECO:0000313" key="1">
    <source>
        <dbReference type="EMBL" id="KAJ8914252.1"/>
    </source>
</evidence>
<evidence type="ECO:0000313" key="2">
    <source>
        <dbReference type="Proteomes" id="UP001159042"/>
    </source>
</evidence>
<protein>
    <submittedName>
        <fullName evidence="1">Uncharacterized protein</fullName>
    </submittedName>
</protein>
<dbReference type="AlphaFoldDB" id="A0AAV8VIS8"/>
<dbReference type="EMBL" id="JANEYG010000076">
    <property type="protein sequence ID" value="KAJ8914252.1"/>
    <property type="molecule type" value="Genomic_DNA"/>
</dbReference>
<sequence>MPRRINRMSSTFTIGPEMDTLQVGQIILQHCQSATGELAKVLTGSTGYQLIVGKEDGIESPRTCILASKELQLVSLPQLGTRDATAAILENKSVESMSLIWPDGDLTYRLPIILEYLEDRIPTSS</sequence>
<reference evidence="1 2" key="1">
    <citation type="journal article" date="2023" name="Insect Mol. Biol.">
        <title>Genome sequencing provides insights into the evolution of gene families encoding plant cell wall-degrading enzymes in longhorned beetles.</title>
        <authorList>
            <person name="Shin N.R."/>
            <person name="Okamura Y."/>
            <person name="Kirsch R."/>
            <person name="Pauchet Y."/>
        </authorList>
    </citation>
    <scope>NUCLEOTIDE SEQUENCE [LARGE SCALE GENOMIC DNA]</scope>
    <source>
        <strain evidence="1">EAD_L_NR</strain>
    </source>
</reference>
<proteinExistence type="predicted"/>
<comment type="caution">
    <text evidence="1">The sequence shown here is derived from an EMBL/GenBank/DDBJ whole genome shotgun (WGS) entry which is preliminary data.</text>
</comment>
<dbReference type="Proteomes" id="UP001159042">
    <property type="component" value="Unassembled WGS sequence"/>
</dbReference>